<accession>A0A8J4PP25</accession>
<name>A0A8J4PP25_9MYCE</name>
<gene>
    <name evidence="2" type="ORF">CYY_007610</name>
</gene>
<dbReference type="AlphaFoldDB" id="A0A8J4PP25"/>
<sequence length="74" mass="8534">MKNPFKNFNIMEYSPIQKNKDKIEICGASPLHCAKMTLIILILWGVFIGVFIGLLHGYMDVGKHHNKNSRLYNE</sequence>
<feature type="transmembrane region" description="Helical" evidence="1">
    <location>
        <begin position="38"/>
        <end position="59"/>
    </location>
</feature>
<proteinExistence type="predicted"/>
<protein>
    <recommendedName>
        <fullName evidence="4">Transmembrane protein</fullName>
    </recommendedName>
</protein>
<evidence type="ECO:0000256" key="1">
    <source>
        <dbReference type="SAM" id="Phobius"/>
    </source>
</evidence>
<organism evidence="2 3">
    <name type="scientific">Polysphondylium violaceum</name>
    <dbReference type="NCBI Taxonomy" id="133409"/>
    <lineage>
        <taxon>Eukaryota</taxon>
        <taxon>Amoebozoa</taxon>
        <taxon>Evosea</taxon>
        <taxon>Eumycetozoa</taxon>
        <taxon>Dictyostelia</taxon>
        <taxon>Dictyosteliales</taxon>
        <taxon>Dictyosteliaceae</taxon>
        <taxon>Polysphondylium</taxon>
    </lineage>
</organism>
<keyword evidence="1" id="KW-0812">Transmembrane</keyword>
<evidence type="ECO:0000313" key="2">
    <source>
        <dbReference type="EMBL" id="KAF2071073.1"/>
    </source>
</evidence>
<comment type="caution">
    <text evidence="2">The sequence shown here is derived from an EMBL/GenBank/DDBJ whole genome shotgun (WGS) entry which is preliminary data.</text>
</comment>
<dbReference type="Proteomes" id="UP000695562">
    <property type="component" value="Unassembled WGS sequence"/>
</dbReference>
<evidence type="ECO:0008006" key="4">
    <source>
        <dbReference type="Google" id="ProtNLM"/>
    </source>
</evidence>
<reference evidence="2" key="1">
    <citation type="submission" date="2020-01" db="EMBL/GenBank/DDBJ databases">
        <title>Development of genomics and gene disruption for Polysphondylium violaceum indicates a role for the polyketide synthase stlB in stalk morphogenesis.</title>
        <authorList>
            <person name="Narita B."/>
            <person name="Kawabe Y."/>
            <person name="Kin K."/>
            <person name="Saito T."/>
            <person name="Gibbs R."/>
            <person name="Kuspa A."/>
            <person name="Muzny D."/>
            <person name="Queller D."/>
            <person name="Richards S."/>
            <person name="Strassman J."/>
            <person name="Sucgang R."/>
            <person name="Worley K."/>
            <person name="Schaap P."/>
        </authorList>
    </citation>
    <scope>NUCLEOTIDE SEQUENCE</scope>
    <source>
        <strain evidence="2">QSvi11</strain>
    </source>
</reference>
<keyword evidence="3" id="KW-1185">Reference proteome</keyword>
<evidence type="ECO:0000313" key="3">
    <source>
        <dbReference type="Proteomes" id="UP000695562"/>
    </source>
</evidence>
<keyword evidence="1" id="KW-1133">Transmembrane helix</keyword>
<dbReference type="EMBL" id="AJWJ01000416">
    <property type="protein sequence ID" value="KAF2071073.1"/>
    <property type="molecule type" value="Genomic_DNA"/>
</dbReference>
<keyword evidence="1" id="KW-0472">Membrane</keyword>